<protein>
    <submittedName>
        <fullName evidence="2">Uncharacterized protein</fullName>
    </submittedName>
</protein>
<keyword evidence="3" id="KW-1185">Reference proteome</keyword>
<proteinExistence type="predicted"/>
<dbReference type="AlphaFoldDB" id="A0ABC9XQ98"/>
<organism evidence="2 3">
    <name type="scientific">Grus japonensis</name>
    <name type="common">Japanese crane</name>
    <name type="synonym">Red-crowned crane</name>
    <dbReference type="NCBI Taxonomy" id="30415"/>
    <lineage>
        <taxon>Eukaryota</taxon>
        <taxon>Metazoa</taxon>
        <taxon>Chordata</taxon>
        <taxon>Craniata</taxon>
        <taxon>Vertebrata</taxon>
        <taxon>Euteleostomi</taxon>
        <taxon>Archelosauria</taxon>
        <taxon>Archosauria</taxon>
        <taxon>Dinosauria</taxon>
        <taxon>Saurischia</taxon>
        <taxon>Theropoda</taxon>
        <taxon>Coelurosauria</taxon>
        <taxon>Aves</taxon>
        <taxon>Neognathae</taxon>
        <taxon>Neoaves</taxon>
        <taxon>Gruiformes</taxon>
        <taxon>Gruidae</taxon>
        <taxon>Grus</taxon>
    </lineage>
</organism>
<comment type="caution">
    <text evidence="2">The sequence shown here is derived from an EMBL/GenBank/DDBJ whole genome shotgun (WGS) entry which is preliminary data.</text>
</comment>
<sequence length="172" mass="18297">MPAGGTGGGIARHRHPRERPGSYPELVRDPGERKPNIGIAPQVCDGGHKRGSLTPNSPSDWVLACPGQVEDGVSRFFGWMLTGTVAQRAESASAPPMCSVSSGMAPQDDVSLTAHPLGRSLSHSFLGHRTTTQLLRRSTSQLALQAKPDGVPDTETNTEPDTDAHVLLWSED</sequence>
<accession>A0ABC9XQ98</accession>
<gene>
    <name evidence="2" type="ORF">GRJ2_002448000</name>
</gene>
<feature type="region of interest" description="Disordered" evidence="1">
    <location>
        <begin position="145"/>
        <end position="172"/>
    </location>
</feature>
<evidence type="ECO:0000313" key="2">
    <source>
        <dbReference type="EMBL" id="GAB0199826.1"/>
    </source>
</evidence>
<evidence type="ECO:0000256" key="1">
    <source>
        <dbReference type="SAM" id="MobiDB-lite"/>
    </source>
</evidence>
<evidence type="ECO:0000313" key="3">
    <source>
        <dbReference type="Proteomes" id="UP001623348"/>
    </source>
</evidence>
<feature type="compositionally biased region" description="Gly residues" evidence="1">
    <location>
        <begin position="1"/>
        <end position="10"/>
    </location>
</feature>
<feature type="region of interest" description="Disordered" evidence="1">
    <location>
        <begin position="1"/>
        <end position="56"/>
    </location>
</feature>
<dbReference type="Proteomes" id="UP001623348">
    <property type="component" value="Unassembled WGS sequence"/>
</dbReference>
<reference evidence="2 3" key="1">
    <citation type="submission" date="2024-06" db="EMBL/GenBank/DDBJ databases">
        <title>The draft genome of Grus japonensis, version 3.</title>
        <authorList>
            <person name="Nabeshima K."/>
            <person name="Suzuki S."/>
            <person name="Onuma M."/>
        </authorList>
    </citation>
    <scope>NUCLEOTIDE SEQUENCE [LARGE SCALE GENOMIC DNA]</scope>
    <source>
        <strain evidence="2 3">451A</strain>
    </source>
</reference>
<feature type="compositionally biased region" description="Basic and acidic residues" evidence="1">
    <location>
        <begin position="26"/>
        <end position="35"/>
    </location>
</feature>
<dbReference type="EMBL" id="BAAFJT010000024">
    <property type="protein sequence ID" value="GAB0199826.1"/>
    <property type="molecule type" value="Genomic_DNA"/>
</dbReference>
<name>A0ABC9XQ98_GRUJA</name>